<accession>A0A1J4K393</accession>
<dbReference type="AlphaFoldDB" id="A0A1J4K393"/>
<dbReference type="Gene3D" id="3.40.50.1820">
    <property type="entry name" value="alpha/beta hydrolase"/>
    <property type="match status" value="1"/>
</dbReference>
<evidence type="ECO:0000313" key="3">
    <source>
        <dbReference type="Proteomes" id="UP000179807"/>
    </source>
</evidence>
<proteinExistence type="predicted"/>
<feature type="signal peptide" evidence="1">
    <location>
        <begin position="1"/>
        <end position="16"/>
    </location>
</feature>
<evidence type="ECO:0000256" key="1">
    <source>
        <dbReference type="SAM" id="SignalP"/>
    </source>
</evidence>
<keyword evidence="3" id="KW-1185">Reference proteome</keyword>
<keyword evidence="1" id="KW-0732">Signal</keyword>
<comment type="caution">
    <text evidence="2">The sequence shown here is derived from an EMBL/GenBank/DDBJ whole genome shotgun (WGS) entry which is preliminary data.</text>
</comment>
<dbReference type="RefSeq" id="XP_068358578.1">
    <property type="nucleotide sequence ID" value="XM_068505211.1"/>
</dbReference>
<dbReference type="EMBL" id="MLAK01000758">
    <property type="protein sequence ID" value="OHT05442.1"/>
    <property type="molecule type" value="Genomic_DNA"/>
</dbReference>
<organism evidence="2 3">
    <name type="scientific">Tritrichomonas foetus</name>
    <dbReference type="NCBI Taxonomy" id="1144522"/>
    <lineage>
        <taxon>Eukaryota</taxon>
        <taxon>Metamonada</taxon>
        <taxon>Parabasalia</taxon>
        <taxon>Tritrichomonadida</taxon>
        <taxon>Tritrichomonadidae</taxon>
        <taxon>Tritrichomonas</taxon>
    </lineage>
</organism>
<feature type="chain" id="PRO_5012046100" description="Lecithin:cholesterol acyltransferase family protein" evidence="1">
    <location>
        <begin position="17"/>
        <end position="386"/>
    </location>
</feature>
<dbReference type="GeneID" id="94839915"/>
<name>A0A1J4K393_9EUKA</name>
<evidence type="ECO:0008006" key="4">
    <source>
        <dbReference type="Google" id="ProtNLM"/>
    </source>
</evidence>
<dbReference type="GO" id="GO:0008374">
    <property type="term" value="F:O-acyltransferase activity"/>
    <property type="evidence" value="ECO:0007669"/>
    <property type="project" value="InterPro"/>
</dbReference>
<dbReference type="OrthoDB" id="190846at2759"/>
<dbReference type="PANTHER" id="PTHR11440">
    <property type="entry name" value="LECITHIN-CHOLESTEROL ACYLTRANSFERASE-RELATED"/>
    <property type="match status" value="1"/>
</dbReference>
<sequence length="386" mass="44349">MFLFIGLVACVKPVFFIPCLCGPRLYANITEPDLHSECPEMNNYQFWPIDGQLQSKYPDCYGKLMNTKYDETTRRVSPLQGITITSEPFGDYESQYSFVPLANELKKQGYQKNVNLFGALYDFIHYPLGLDDFLNILIQKIEEAYKVNSEKAVLIGQSLGTHFVYMILTKWTTKQWREKYIDRAIFVAPAFLGCFNPFDEFVQGWFSNLKVTPGVTESARRMTACQVLATNYVVGENSIVFKNSEDPSKSVKAPEIRQYLIQNKVLTDDNIKIFDEIETILKEYPTEPDVPSLVIYNSGIDTKVAFDATEGIDKLKYIYGKGDETCQSEGAEWVCDHWSNVKCFDAKSSSQTYEHISMLFASDNIQRMIRFIDNNNVKKPRRPKIF</sequence>
<protein>
    <recommendedName>
        <fullName evidence="4">Lecithin:cholesterol acyltransferase family protein</fullName>
    </recommendedName>
</protein>
<reference evidence="2" key="1">
    <citation type="submission" date="2016-10" db="EMBL/GenBank/DDBJ databases">
        <authorList>
            <person name="Benchimol M."/>
            <person name="Almeida L.G."/>
            <person name="Vasconcelos A.T."/>
            <person name="Perreira-Neves A."/>
            <person name="Rosa I.A."/>
            <person name="Tasca T."/>
            <person name="Bogo M.R."/>
            <person name="de Souza W."/>
        </authorList>
    </citation>
    <scope>NUCLEOTIDE SEQUENCE [LARGE SCALE GENOMIC DNA]</scope>
    <source>
        <strain evidence="2">K</strain>
    </source>
</reference>
<dbReference type="InterPro" id="IPR029058">
    <property type="entry name" value="AB_hydrolase_fold"/>
</dbReference>
<dbReference type="Pfam" id="PF02450">
    <property type="entry name" value="LCAT"/>
    <property type="match status" value="1"/>
</dbReference>
<dbReference type="Proteomes" id="UP000179807">
    <property type="component" value="Unassembled WGS sequence"/>
</dbReference>
<dbReference type="VEuPathDB" id="TrichDB:TRFO_26867"/>
<dbReference type="SUPFAM" id="SSF53474">
    <property type="entry name" value="alpha/beta-Hydrolases"/>
    <property type="match status" value="1"/>
</dbReference>
<evidence type="ECO:0000313" key="2">
    <source>
        <dbReference type="EMBL" id="OHT05442.1"/>
    </source>
</evidence>
<dbReference type="InterPro" id="IPR003386">
    <property type="entry name" value="LACT/PDAT_acylTrfase"/>
</dbReference>
<gene>
    <name evidence="2" type="ORF">TRFO_26867</name>
</gene>
<dbReference type="GO" id="GO:0006629">
    <property type="term" value="P:lipid metabolic process"/>
    <property type="evidence" value="ECO:0007669"/>
    <property type="project" value="InterPro"/>
</dbReference>